<evidence type="ECO:0000256" key="4">
    <source>
        <dbReference type="PROSITE-ProRule" id="PRU10137"/>
    </source>
</evidence>
<evidence type="ECO:0000313" key="7">
    <source>
        <dbReference type="EMBL" id="MDO9714066.1"/>
    </source>
</evidence>
<keyword evidence="1" id="KW-0229">DNA integration</keyword>
<sequence length="54" mass="5981">MALVGYARVSTEDQATRRQLDELRAAGCRDVAEEHASGGDRDRPVLARTLARLR</sequence>
<dbReference type="InterPro" id="IPR036162">
    <property type="entry name" value="Resolvase-like_N_sf"/>
</dbReference>
<organism evidence="7 8">
    <name type="scientific">Paracraurococcus lichenis</name>
    <dbReference type="NCBI Taxonomy" id="3064888"/>
    <lineage>
        <taxon>Bacteria</taxon>
        <taxon>Pseudomonadati</taxon>
        <taxon>Pseudomonadota</taxon>
        <taxon>Alphaproteobacteria</taxon>
        <taxon>Acetobacterales</taxon>
        <taxon>Roseomonadaceae</taxon>
        <taxon>Paracraurococcus</taxon>
    </lineage>
</organism>
<dbReference type="PROSITE" id="PS51736">
    <property type="entry name" value="RECOMBINASES_3"/>
    <property type="match status" value="1"/>
</dbReference>
<dbReference type="Proteomes" id="UP001243009">
    <property type="component" value="Unassembled WGS sequence"/>
</dbReference>
<evidence type="ECO:0000256" key="2">
    <source>
        <dbReference type="ARBA" id="ARBA00023125"/>
    </source>
</evidence>
<protein>
    <submittedName>
        <fullName evidence="7">Recombinase family protein</fullName>
    </submittedName>
</protein>
<feature type="domain" description="Resolvase/invertase-type recombinase catalytic" evidence="5">
    <location>
        <begin position="2"/>
        <end position="54"/>
    </location>
</feature>
<evidence type="ECO:0000256" key="3">
    <source>
        <dbReference type="ARBA" id="ARBA00023172"/>
    </source>
</evidence>
<dbReference type="Gene3D" id="3.40.50.1390">
    <property type="entry name" value="Resolvase, N-terminal catalytic domain"/>
    <property type="match status" value="1"/>
</dbReference>
<dbReference type="InterPro" id="IPR006118">
    <property type="entry name" value="Recombinase_CS"/>
</dbReference>
<comment type="caution">
    <text evidence="7">The sequence shown here is derived from an EMBL/GenBank/DDBJ whole genome shotgun (WGS) entry which is preliminary data.</text>
</comment>
<evidence type="ECO:0000313" key="6">
    <source>
        <dbReference type="EMBL" id="MDO9713459.1"/>
    </source>
</evidence>
<reference evidence="7 8" key="1">
    <citation type="submission" date="2023-08" db="EMBL/GenBank/DDBJ databases">
        <title>The draft genome sequence of Paracraurococcus sp. LOR1-02.</title>
        <authorList>
            <person name="Kingkaew E."/>
            <person name="Tanasupawat S."/>
        </authorList>
    </citation>
    <scope>NUCLEOTIDE SEQUENCE [LARGE SCALE GENOMIC DNA]</scope>
    <source>
        <strain evidence="7 8">LOR1-02</strain>
    </source>
</reference>
<keyword evidence="2" id="KW-0238">DNA-binding</keyword>
<proteinExistence type="predicted"/>
<keyword evidence="3" id="KW-0233">DNA recombination</keyword>
<dbReference type="InterPro" id="IPR006119">
    <property type="entry name" value="Resolv_N"/>
</dbReference>
<dbReference type="SUPFAM" id="SSF53041">
    <property type="entry name" value="Resolvase-like"/>
    <property type="match status" value="1"/>
</dbReference>
<feature type="non-terminal residue" evidence="7">
    <location>
        <position position="54"/>
    </location>
</feature>
<evidence type="ECO:0000259" key="5">
    <source>
        <dbReference type="PROSITE" id="PS51736"/>
    </source>
</evidence>
<dbReference type="EMBL" id="JAUTWS010000159">
    <property type="protein sequence ID" value="MDO9714066.1"/>
    <property type="molecule type" value="Genomic_DNA"/>
</dbReference>
<evidence type="ECO:0000256" key="1">
    <source>
        <dbReference type="ARBA" id="ARBA00022908"/>
    </source>
</evidence>
<accession>A0ABT9ECW7</accession>
<evidence type="ECO:0000313" key="8">
    <source>
        <dbReference type="Proteomes" id="UP001243009"/>
    </source>
</evidence>
<feature type="active site" description="O-(5'-phospho-DNA)-serine intermediate" evidence="4">
    <location>
        <position position="10"/>
    </location>
</feature>
<keyword evidence="8" id="KW-1185">Reference proteome</keyword>
<dbReference type="PROSITE" id="PS00397">
    <property type="entry name" value="RECOMBINASES_1"/>
    <property type="match status" value="1"/>
</dbReference>
<gene>
    <name evidence="6" type="ORF">Q7A36_34355</name>
    <name evidence="7" type="ORF">Q7A36_37540</name>
</gene>
<dbReference type="EMBL" id="JAUTWS010000092">
    <property type="protein sequence ID" value="MDO9713459.1"/>
    <property type="molecule type" value="Genomic_DNA"/>
</dbReference>
<dbReference type="RefSeq" id="WP_305108327.1">
    <property type="nucleotide sequence ID" value="NZ_JAUTWS010000092.1"/>
</dbReference>
<name>A0ABT9ECW7_9PROT</name>
<dbReference type="Pfam" id="PF00239">
    <property type="entry name" value="Resolvase"/>
    <property type="match status" value="1"/>
</dbReference>